<dbReference type="EMBL" id="JARAWC010000044">
    <property type="protein sequence ID" value="MDX2965683.1"/>
    <property type="molecule type" value="Genomic_DNA"/>
</dbReference>
<dbReference type="EMBL" id="JARAWP010000039">
    <property type="protein sequence ID" value="MDX3024815.1"/>
    <property type="molecule type" value="Genomic_DNA"/>
</dbReference>
<dbReference type="RefSeq" id="WP_010352137.1">
    <property type="nucleotide sequence ID" value="NZ_CP122369.1"/>
</dbReference>
<evidence type="ECO:0000313" key="3">
    <source>
        <dbReference type="Proteomes" id="UP001272987"/>
    </source>
</evidence>
<name>A0AAP6BJ34_9ACTN</name>
<keyword evidence="3" id="KW-1185">Reference proteome</keyword>
<dbReference type="GeneID" id="69812394"/>
<dbReference type="Proteomes" id="UP001282288">
    <property type="component" value="Unassembled WGS sequence"/>
</dbReference>
<protein>
    <submittedName>
        <fullName evidence="1">Uncharacterized protein</fullName>
    </submittedName>
</protein>
<comment type="caution">
    <text evidence="1">The sequence shown here is derived from an EMBL/GenBank/DDBJ whole genome shotgun (WGS) entry which is preliminary data.</text>
</comment>
<sequence length="133" mass="14255">MSTDITTTGYEPELHDVAAEVASVLEEITDPTEMYARATAAQVHHQAVVSALALVRSRCMAEFNTPDADGNKYSFDRIGDFTGVSASGVQKLVVRGRPLLERPFPVPLTVDDVLRFLQHAPGGPDAGTEGDLS</sequence>
<gene>
    <name evidence="1" type="ORF">PV399_39120</name>
    <name evidence="2" type="ORF">PV666_44170</name>
</gene>
<proteinExistence type="predicted"/>
<evidence type="ECO:0000313" key="1">
    <source>
        <dbReference type="EMBL" id="MDX2965683.1"/>
    </source>
</evidence>
<accession>A0AAP6BJ34</accession>
<dbReference type="AlphaFoldDB" id="A0AAP6BJ34"/>
<evidence type="ECO:0000313" key="4">
    <source>
        <dbReference type="Proteomes" id="UP001282288"/>
    </source>
</evidence>
<dbReference type="Proteomes" id="UP001272987">
    <property type="component" value="Unassembled WGS sequence"/>
</dbReference>
<reference evidence="1 3" key="1">
    <citation type="journal article" date="2023" name="Microb. Genom.">
        <title>Mesoterricola silvestris gen. nov., sp. nov., Mesoterricola sediminis sp. nov., Geothrix oryzae sp. nov., Geothrix edaphica sp. nov., Geothrix rubra sp. nov., and Geothrix limicola sp. nov., six novel members of Acidobacteriota isolated from soils.</title>
        <authorList>
            <person name="Weisberg A.J."/>
            <person name="Pearce E."/>
            <person name="Kramer C.G."/>
            <person name="Chang J.H."/>
            <person name="Clarke C.R."/>
        </authorList>
    </citation>
    <scope>NUCLEOTIDE SEQUENCE</scope>
    <source>
        <strain evidence="2 3">NB05-1H</strain>
        <strain evidence="1">NRRL_B-16521</strain>
    </source>
</reference>
<organism evidence="1 4">
    <name type="scientific">Streptomyces acidiscabies</name>
    <dbReference type="NCBI Taxonomy" id="42234"/>
    <lineage>
        <taxon>Bacteria</taxon>
        <taxon>Bacillati</taxon>
        <taxon>Actinomycetota</taxon>
        <taxon>Actinomycetes</taxon>
        <taxon>Kitasatosporales</taxon>
        <taxon>Streptomycetaceae</taxon>
        <taxon>Streptomyces</taxon>
    </lineage>
</organism>
<evidence type="ECO:0000313" key="2">
    <source>
        <dbReference type="EMBL" id="MDX3024815.1"/>
    </source>
</evidence>